<proteinExistence type="predicted"/>
<feature type="compositionally biased region" description="Acidic residues" evidence="1">
    <location>
        <begin position="37"/>
        <end position="49"/>
    </location>
</feature>
<dbReference type="AlphaFoldDB" id="A0A059IYE1"/>
<protein>
    <submittedName>
        <fullName evidence="2">Uncharacterized protein</fullName>
    </submittedName>
</protein>
<accession>A0A059IYE1</accession>
<evidence type="ECO:0000313" key="3">
    <source>
        <dbReference type="Proteomes" id="UP000024533"/>
    </source>
</evidence>
<organism evidence="2 3">
    <name type="scientific">Trichophyton interdigitale (strain MR816)</name>
    <dbReference type="NCBI Taxonomy" id="1215338"/>
    <lineage>
        <taxon>Eukaryota</taxon>
        <taxon>Fungi</taxon>
        <taxon>Dikarya</taxon>
        <taxon>Ascomycota</taxon>
        <taxon>Pezizomycotina</taxon>
        <taxon>Eurotiomycetes</taxon>
        <taxon>Eurotiomycetidae</taxon>
        <taxon>Onygenales</taxon>
        <taxon>Arthrodermataceae</taxon>
        <taxon>Trichophyton</taxon>
    </lineage>
</organism>
<dbReference type="EMBL" id="AOKY01000870">
    <property type="protein sequence ID" value="KDB20237.1"/>
    <property type="molecule type" value="Genomic_DNA"/>
</dbReference>
<dbReference type="HOGENOM" id="CLU_2575569_0_0_1"/>
<reference evidence="2 3" key="1">
    <citation type="submission" date="2014-02" db="EMBL/GenBank/DDBJ databases">
        <title>The Genome Sequence of Trichophyton interdigitale MR816.</title>
        <authorList>
            <consortium name="The Broad Institute Genomics Platform"/>
            <person name="Cuomo C.A."/>
            <person name="White T.C."/>
            <person name="Graser Y."/>
            <person name="Martinez-Rossi N."/>
            <person name="Heitman J."/>
            <person name="Young S.K."/>
            <person name="Zeng Q."/>
            <person name="Gargeya S."/>
            <person name="Abouelleil A."/>
            <person name="Alvarado L."/>
            <person name="Chapman S.B."/>
            <person name="Gainer-Dewar J."/>
            <person name="Goldberg J."/>
            <person name="Griggs A."/>
            <person name="Gujja S."/>
            <person name="Hansen M."/>
            <person name="Howarth C."/>
            <person name="Imamovic A."/>
            <person name="Larimer J."/>
            <person name="Martinez D."/>
            <person name="Murphy C."/>
            <person name="Pearson M.D."/>
            <person name="Persinoti G."/>
            <person name="Poon T."/>
            <person name="Priest M."/>
            <person name="Roberts A.D."/>
            <person name="Saif S."/>
            <person name="Shea T.D."/>
            <person name="Sykes S.N."/>
            <person name="Wortman J."/>
            <person name="Nusbaum C."/>
            <person name="Birren B."/>
        </authorList>
    </citation>
    <scope>NUCLEOTIDE SEQUENCE [LARGE SCALE GENOMIC DNA]</scope>
    <source>
        <strain evidence="2 3">MR816</strain>
    </source>
</reference>
<keyword evidence="3" id="KW-1185">Reference proteome</keyword>
<comment type="caution">
    <text evidence="2">The sequence shown here is derived from an EMBL/GenBank/DDBJ whole genome shotgun (WGS) entry which is preliminary data.</text>
</comment>
<sequence length="81" mass="9205">MEVRSCRDGRAKAGLFWATNRKKDEDEEEKESSAIERDEDEDDDDDGSEESTKMGSSNKDGWPAMTYSPSRLQIIKSQRAT</sequence>
<evidence type="ECO:0000256" key="1">
    <source>
        <dbReference type="SAM" id="MobiDB-lite"/>
    </source>
</evidence>
<dbReference type="Proteomes" id="UP000024533">
    <property type="component" value="Unassembled WGS sequence"/>
</dbReference>
<feature type="region of interest" description="Disordered" evidence="1">
    <location>
        <begin position="14"/>
        <end position="81"/>
    </location>
</feature>
<name>A0A059IYE1_TRIIM</name>
<gene>
    <name evidence="2" type="ORF">H109_07802</name>
</gene>
<evidence type="ECO:0000313" key="2">
    <source>
        <dbReference type="EMBL" id="KDB20237.1"/>
    </source>
</evidence>
<feature type="compositionally biased region" description="Polar residues" evidence="1">
    <location>
        <begin position="67"/>
        <end position="81"/>
    </location>
</feature>
<dbReference type="OrthoDB" id="10566750at2759"/>